<dbReference type="GO" id="GO:0031148">
    <property type="term" value="P:DIF-1 biosynthetic process"/>
    <property type="evidence" value="ECO:0007669"/>
    <property type="project" value="EnsemblProtists"/>
</dbReference>
<dbReference type="Proteomes" id="UP000007797">
    <property type="component" value="Unassembled WGS sequence"/>
</dbReference>
<comment type="similarity">
    <text evidence="1">Belongs to the flavin-dependent halogenase family.</text>
</comment>
<dbReference type="PANTHER" id="PTHR43747">
    <property type="entry name" value="FAD-BINDING PROTEIN"/>
    <property type="match status" value="1"/>
</dbReference>
<evidence type="ECO:0000256" key="1">
    <source>
        <dbReference type="ARBA" id="ARBA00005706"/>
    </source>
</evidence>
<dbReference type="InterPro" id="IPR036188">
    <property type="entry name" value="FAD/NAD-bd_sf"/>
</dbReference>
<evidence type="ECO:0000256" key="2">
    <source>
        <dbReference type="ARBA" id="ARBA00023002"/>
    </source>
</evidence>
<dbReference type="SUPFAM" id="SSF51905">
    <property type="entry name" value="FAD/NAD(P)-binding domain"/>
    <property type="match status" value="1"/>
</dbReference>
<sequence>MVSPHYDVVVIGAGIAGLSQCRHLLLKIPGLRDKRVAIIDPRSTIRNNQAEDFKVGESTELELQDYLVENQPPKFTLQFHWPRNIEKTDSMDDYYSTWAIKNPEIQSFQLNRSKIEKDLLQMILGQGAIYYHGRVKDVDITEGDNIKTVDIQMLSDEDRFEDQKQLERISITTDYIVDASGRNFIIGSRTDNILKGPENLFGLANGSTWVRVKAIDKKYFDFNSQDVTASWYYDTNHFFGPGYWLWMIPIERGSHDFSIGVSYHKDRFSPTQFNSYEKFMSFLEKNQKILYNLIKSGEIIDFHRWPTLPHTSKRFVSPDNWSVIGDAAAIFDPFYSTGMTMIAQEVECVTEIIRHKLAGDEKGVADRVDAYDKLVRTITQINNHLIKSHSKHLGNASVMSWRIYMESTNYFGTALPVYIGKYHLCPVFCRDFAANVHFLLEGRDRLLKLMDYMVDNNINAGFMDNHRGDNQLSGSWAPAISWDYDGAIKDCKYGFKRLNIHKYIVNTMWYDLRIVTLLYYRVYGLAGLVHPDYLWLLSVRSIAMTKHSFQSLVHQYNKWGVPANEYYHKMGLDFKSYSYNDDIIPWNYD</sequence>
<dbReference type="OrthoDB" id="2647594at2759"/>
<dbReference type="EMBL" id="GL883029">
    <property type="protein sequence ID" value="EGG14015.1"/>
    <property type="molecule type" value="Genomic_DNA"/>
</dbReference>
<dbReference type="OMA" id="ANAVWWR"/>
<name>F4QE68_CACFS</name>
<organism evidence="3 4">
    <name type="scientific">Cavenderia fasciculata</name>
    <name type="common">Slime mold</name>
    <name type="synonym">Dictyostelium fasciculatum</name>
    <dbReference type="NCBI Taxonomy" id="261658"/>
    <lineage>
        <taxon>Eukaryota</taxon>
        <taxon>Amoebozoa</taxon>
        <taxon>Evosea</taxon>
        <taxon>Eumycetozoa</taxon>
        <taxon>Dictyostelia</taxon>
        <taxon>Acytosteliales</taxon>
        <taxon>Cavenderiaceae</taxon>
        <taxon>Cavenderia</taxon>
    </lineage>
</organism>
<gene>
    <name evidence="3" type="ORF">DFA_11777</name>
</gene>
<dbReference type="GO" id="GO:0031154">
    <property type="term" value="P:culmination involved in sorocarp development"/>
    <property type="evidence" value="ECO:0007669"/>
    <property type="project" value="EnsemblProtists"/>
</dbReference>
<evidence type="ECO:0000313" key="3">
    <source>
        <dbReference type="EMBL" id="EGG14015.1"/>
    </source>
</evidence>
<evidence type="ECO:0000313" key="4">
    <source>
        <dbReference type="Proteomes" id="UP000007797"/>
    </source>
</evidence>
<dbReference type="Gene3D" id="3.50.50.60">
    <property type="entry name" value="FAD/NAD(P)-binding domain"/>
    <property type="match status" value="1"/>
</dbReference>
<dbReference type="RefSeq" id="XP_004350723.1">
    <property type="nucleotide sequence ID" value="XM_004350672.1"/>
</dbReference>
<keyword evidence="4" id="KW-1185">Reference proteome</keyword>
<proteinExistence type="inferred from homology"/>
<protein>
    <recommendedName>
        <fullName evidence="5">FAD-binding domain-containing protein</fullName>
    </recommendedName>
</protein>
<reference evidence="4" key="1">
    <citation type="journal article" date="2011" name="Genome Res.">
        <title>Phylogeny-wide analysis of social amoeba genomes highlights ancient origins for complex intercellular communication.</title>
        <authorList>
            <person name="Heidel A.J."/>
            <person name="Lawal H.M."/>
            <person name="Felder M."/>
            <person name="Schilde C."/>
            <person name="Helps N.R."/>
            <person name="Tunggal B."/>
            <person name="Rivero F."/>
            <person name="John U."/>
            <person name="Schleicher M."/>
            <person name="Eichinger L."/>
            <person name="Platzer M."/>
            <person name="Noegel A.A."/>
            <person name="Schaap P."/>
            <person name="Gloeckner G."/>
        </authorList>
    </citation>
    <scope>NUCLEOTIDE SEQUENCE [LARGE SCALE GENOMIC DNA]</scope>
    <source>
        <strain evidence="4">SH3</strain>
    </source>
</reference>
<dbReference type="GO" id="GO:0140907">
    <property type="term" value="F:flavin-dependent halogenase activity"/>
    <property type="evidence" value="ECO:0007669"/>
    <property type="project" value="EnsemblProtists"/>
</dbReference>
<evidence type="ECO:0008006" key="5">
    <source>
        <dbReference type="Google" id="ProtNLM"/>
    </source>
</evidence>
<dbReference type="PANTHER" id="PTHR43747:SF5">
    <property type="entry name" value="FAD-BINDING DOMAIN-CONTAINING PROTEIN"/>
    <property type="match status" value="1"/>
</dbReference>
<dbReference type="GeneID" id="14865836"/>
<dbReference type="KEGG" id="dfa:DFA_11777"/>
<dbReference type="GO" id="GO:0018893">
    <property type="term" value="P:dibenzofuran metabolic process"/>
    <property type="evidence" value="ECO:0007669"/>
    <property type="project" value="EnsemblProtists"/>
</dbReference>
<dbReference type="InterPro" id="IPR050816">
    <property type="entry name" value="Flavin-dep_Halogenase_NPB"/>
</dbReference>
<dbReference type="AlphaFoldDB" id="F4QE68"/>
<keyword evidence="2" id="KW-0560">Oxidoreductase</keyword>
<accession>F4QE68</accession>
<dbReference type="GO" id="GO:0031153">
    <property type="term" value="P:slug development involved in sorocarp development"/>
    <property type="evidence" value="ECO:0007669"/>
    <property type="project" value="EnsemblProtists"/>
</dbReference>